<dbReference type="Pfam" id="PF04695">
    <property type="entry name" value="Pex14_N"/>
    <property type="match status" value="1"/>
</dbReference>
<organism evidence="13 14">
    <name type="scientific">Rhizopogon vesiculosus</name>
    <dbReference type="NCBI Taxonomy" id="180088"/>
    <lineage>
        <taxon>Eukaryota</taxon>
        <taxon>Fungi</taxon>
        <taxon>Dikarya</taxon>
        <taxon>Basidiomycota</taxon>
        <taxon>Agaricomycotina</taxon>
        <taxon>Agaricomycetes</taxon>
        <taxon>Agaricomycetidae</taxon>
        <taxon>Boletales</taxon>
        <taxon>Suillineae</taxon>
        <taxon>Rhizopogonaceae</taxon>
        <taxon>Rhizopogon</taxon>
    </lineage>
</organism>
<dbReference type="InterPro" id="IPR025655">
    <property type="entry name" value="PEX14"/>
</dbReference>
<evidence type="ECO:0000256" key="10">
    <source>
        <dbReference type="RuleBase" id="RU367032"/>
    </source>
</evidence>
<sequence>MEPDNKSQASEQGSPSDKQLKQPTPETTPDQPPQQPINRSELISRARTFLSTPHIRSQDNASKHAFLVDKGLTQDEIDSLLREIPPPIPPRTYPQPPPSNLPNLLIGIARIFTWLTGTSALVLFIYYRFLLPRISQSYHARLAIRTHQSGLMLRLNDSLAAFKEKQVECFAILPKPVLYKEDPEYADCHSLDDILACRHNANIDDDDANDTSSVSILRSAIEELMSSKDSTDTEGVTTEELFNHLEAKLPWLKGDQGAECQNDLWQTLNEFPLFTSASSTSSTSSSTPEHPSRILWTYVPPPISAPPPLIVALDTLQAALPHNAPAPPLSKPEVAALRPAQRTLQALADFTGYITTQTYSFGLHVRSMNGSANNNTTDSTQVDEIRREIRALKGLVLNRRSFLPNIGIQRHSSESSTVAASV</sequence>
<protein>
    <recommendedName>
        <fullName evidence="7 10">Peroxisomal membrane protein PEX14</fullName>
    </recommendedName>
    <alternativeName>
        <fullName evidence="8 10">Peroxin-14</fullName>
    </alternativeName>
</protein>
<dbReference type="STRING" id="180088.A0A1J8R114"/>
<dbReference type="GO" id="GO:0016560">
    <property type="term" value="P:protein import into peroxisome matrix, docking"/>
    <property type="evidence" value="ECO:0007669"/>
    <property type="project" value="UniProtKB-UniRule"/>
</dbReference>
<evidence type="ECO:0000256" key="5">
    <source>
        <dbReference type="ARBA" id="ARBA00023136"/>
    </source>
</evidence>
<evidence type="ECO:0000313" key="14">
    <source>
        <dbReference type="Proteomes" id="UP000183567"/>
    </source>
</evidence>
<dbReference type="GO" id="GO:1990429">
    <property type="term" value="C:peroxisomal importomer complex"/>
    <property type="evidence" value="ECO:0007669"/>
    <property type="project" value="TreeGrafter"/>
</dbReference>
<dbReference type="EMBL" id="LVVM01001096">
    <property type="protein sequence ID" value="OJA19337.1"/>
    <property type="molecule type" value="Genomic_DNA"/>
</dbReference>
<evidence type="ECO:0000256" key="1">
    <source>
        <dbReference type="ARBA" id="ARBA00005443"/>
    </source>
</evidence>
<feature type="region of interest" description="Disordered" evidence="11">
    <location>
        <begin position="1"/>
        <end position="41"/>
    </location>
</feature>
<keyword evidence="2 10" id="KW-0813">Transport</keyword>
<evidence type="ECO:0000256" key="11">
    <source>
        <dbReference type="SAM" id="MobiDB-lite"/>
    </source>
</evidence>
<proteinExistence type="inferred from homology"/>
<keyword evidence="6 10" id="KW-0576">Peroxisome</keyword>
<dbReference type="Proteomes" id="UP000183567">
    <property type="component" value="Unassembled WGS sequence"/>
</dbReference>
<keyword evidence="3 10" id="KW-0653">Protein transport</keyword>
<feature type="compositionally biased region" description="Polar residues" evidence="11">
    <location>
        <begin position="1"/>
        <end position="17"/>
    </location>
</feature>
<dbReference type="PANTHER" id="PTHR23058">
    <property type="entry name" value="PEROXISOMAL MEMBRANE PROTEIN PEX14"/>
    <property type="match status" value="1"/>
</dbReference>
<evidence type="ECO:0000256" key="8">
    <source>
        <dbReference type="ARBA" id="ARBA00029691"/>
    </source>
</evidence>
<evidence type="ECO:0000256" key="7">
    <source>
        <dbReference type="ARBA" id="ARBA00029502"/>
    </source>
</evidence>
<keyword evidence="4" id="KW-0811">Translocation</keyword>
<evidence type="ECO:0000256" key="9">
    <source>
        <dbReference type="ARBA" id="ARBA00046271"/>
    </source>
</evidence>
<reference evidence="13 14" key="1">
    <citation type="submission" date="2016-03" db="EMBL/GenBank/DDBJ databases">
        <title>Comparative genomics of the ectomycorrhizal sister species Rhizopogon vinicolor and Rhizopogon vesiculosus (Basidiomycota: Boletales) reveals a divergence of the mating type B locus.</title>
        <authorList>
            <person name="Mujic A.B."/>
            <person name="Kuo A."/>
            <person name="Tritt A."/>
            <person name="Lipzen A."/>
            <person name="Chen C."/>
            <person name="Johnson J."/>
            <person name="Sharma A."/>
            <person name="Barry K."/>
            <person name="Grigoriev I.V."/>
            <person name="Spatafora J.W."/>
        </authorList>
    </citation>
    <scope>NUCLEOTIDE SEQUENCE [LARGE SCALE GENOMIC DNA]</scope>
    <source>
        <strain evidence="13 14">AM-OR11-056</strain>
    </source>
</reference>
<evidence type="ECO:0000256" key="2">
    <source>
        <dbReference type="ARBA" id="ARBA00022448"/>
    </source>
</evidence>
<accession>A0A1J8R114</accession>
<feature type="domain" description="Peroxisome membrane anchor protein Pex14p N-terminal" evidence="12">
    <location>
        <begin position="39"/>
        <end position="83"/>
    </location>
</feature>
<evidence type="ECO:0000259" key="12">
    <source>
        <dbReference type="Pfam" id="PF04695"/>
    </source>
</evidence>
<dbReference type="InterPro" id="IPR036388">
    <property type="entry name" value="WH-like_DNA-bd_sf"/>
</dbReference>
<comment type="function">
    <text evidence="10">Component of the PEX13-PEX14 docking complex, a translocon channel that specifically mediates the import of peroxisomal cargo proteins bound to PEX5 receptor. The PEX13-PEX14 docking complex forms a large import pore which can be opened to a diameter of about 9 nm. Mechanistically, PEX5 receptor along with cargo proteins associates with the PEX14 subunit of the PEX13-PEX14 docking complex in the cytosol, leading to the insertion of the receptor into the organelle membrane with the concomitant translocation of the cargo into the peroxisome matrix.</text>
</comment>
<dbReference type="AlphaFoldDB" id="A0A1J8R114"/>
<dbReference type="PANTHER" id="PTHR23058:SF0">
    <property type="entry name" value="PEROXISOMAL MEMBRANE PROTEIN PEX14"/>
    <property type="match status" value="1"/>
</dbReference>
<comment type="subcellular location">
    <subcellularLocation>
        <location evidence="9 10">Peroxisome membrane</location>
    </subcellularLocation>
</comment>
<dbReference type="GO" id="GO:0005778">
    <property type="term" value="C:peroxisomal membrane"/>
    <property type="evidence" value="ECO:0007669"/>
    <property type="project" value="UniProtKB-SubCell"/>
</dbReference>
<evidence type="ECO:0000313" key="13">
    <source>
        <dbReference type="EMBL" id="OJA19337.1"/>
    </source>
</evidence>
<dbReference type="InterPro" id="IPR006785">
    <property type="entry name" value="Pex14_N"/>
</dbReference>
<dbReference type="OrthoDB" id="441517at2759"/>
<evidence type="ECO:0000256" key="4">
    <source>
        <dbReference type="ARBA" id="ARBA00023010"/>
    </source>
</evidence>
<gene>
    <name evidence="13" type="ORF">AZE42_00443</name>
</gene>
<name>A0A1J8R114_9AGAM</name>
<keyword evidence="5 10" id="KW-0472">Membrane</keyword>
<evidence type="ECO:0000256" key="3">
    <source>
        <dbReference type="ARBA" id="ARBA00022927"/>
    </source>
</evidence>
<comment type="caution">
    <text evidence="13">The sequence shown here is derived from an EMBL/GenBank/DDBJ whole genome shotgun (WGS) entry which is preliminary data.</text>
</comment>
<comment type="similarity">
    <text evidence="1 10">Belongs to the peroxin-14 family.</text>
</comment>
<evidence type="ECO:0000256" key="6">
    <source>
        <dbReference type="ARBA" id="ARBA00023140"/>
    </source>
</evidence>
<keyword evidence="14" id="KW-1185">Reference proteome</keyword>
<dbReference type="Gene3D" id="1.10.10.10">
    <property type="entry name" value="Winged helix-like DNA-binding domain superfamily/Winged helix DNA-binding domain"/>
    <property type="match status" value="1"/>
</dbReference>
<dbReference type="GO" id="GO:0005102">
    <property type="term" value="F:signaling receptor binding"/>
    <property type="evidence" value="ECO:0007669"/>
    <property type="project" value="TreeGrafter"/>
</dbReference>